<dbReference type="Proteomes" id="UP000681035">
    <property type="component" value="Chromosome"/>
</dbReference>
<accession>A0A810PVJ5</accession>
<evidence type="ECO:0000313" key="1">
    <source>
        <dbReference type="EMBL" id="BCK80258.1"/>
    </source>
</evidence>
<dbReference type="EMBL" id="AP023418">
    <property type="protein sequence ID" value="BCK80258.1"/>
    <property type="molecule type" value="Genomic_DNA"/>
</dbReference>
<protein>
    <submittedName>
        <fullName evidence="1">Uncharacterized protein</fullName>
    </submittedName>
</protein>
<reference evidence="1" key="1">
    <citation type="submission" date="2020-09" db="EMBL/GenBank/DDBJ databases">
        <title>New species isolated from human feces.</title>
        <authorList>
            <person name="Kitahara M."/>
            <person name="Shigeno Y."/>
            <person name="Shime M."/>
            <person name="Matsumoto Y."/>
            <person name="Nakamura S."/>
            <person name="Motooka D."/>
            <person name="Fukuoka S."/>
            <person name="Nishikawa H."/>
            <person name="Benno Y."/>
        </authorList>
    </citation>
    <scope>NUCLEOTIDE SEQUENCE</scope>
    <source>
        <strain evidence="1">MM50</strain>
    </source>
</reference>
<evidence type="ECO:0000313" key="2">
    <source>
        <dbReference type="Proteomes" id="UP000681035"/>
    </source>
</evidence>
<keyword evidence="2" id="KW-1185">Reference proteome</keyword>
<sequence length="40" mass="4624">MRHQIALAVALLGISSMLCLELMKKVGRRLEEQQKKKNEE</sequence>
<name>A0A810PVJ5_9FIRM</name>
<dbReference type="KEGG" id="vcop:MM50RIKEN_00210"/>
<dbReference type="AlphaFoldDB" id="A0A810PVJ5"/>
<dbReference type="RefSeq" id="WP_267873547.1">
    <property type="nucleotide sequence ID" value="NZ_AP023418.1"/>
</dbReference>
<proteinExistence type="predicted"/>
<organism evidence="1 2">
    <name type="scientific">Vescimonas coprocola</name>
    <dbReference type="NCBI Taxonomy" id="2714355"/>
    <lineage>
        <taxon>Bacteria</taxon>
        <taxon>Bacillati</taxon>
        <taxon>Bacillota</taxon>
        <taxon>Clostridia</taxon>
        <taxon>Eubacteriales</taxon>
        <taxon>Oscillospiraceae</taxon>
        <taxon>Vescimonas</taxon>
    </lineage>
</organism>
<gene>
    <name evidence="1" type="ORF">MM50RIKEN_00210</name>
</gene>